<accession>A0A9P6TGC8</accession>
<evidence type="ECO:0000256" key="6">
    <source>
        <dbReference type="ARBA" id="ARBA00022759"/>
    </source>
</evidence>
<comment type="subunit">
    <text evidence="2">Homodimer.</text>
</comment>
<comment type="cofactor">
    <cofactor evidence="1">
        <name>Zn(2+)</name>
        <dbReference type="ChEBI" id="CHEBI:29105"/>
    </cofactor>
</comment>
<keyword evidence="7" id="KW-0378">Hydrolase</keyword>
<keyword evidence="6" id="KW-0255">Endonuclease</keyword>
<dbReference type="EMBL" id="MU167213">
    <property type="protein sequence ID" value="KAG0151327.1"/>
    <property type="molecule type" value="Genomic_DNA"/>
</dbReference>
<dbReference type="GO" id="GO:0042781">
    <property type="term" value="F:3'-tRNA processing endoribonuclease activity"/>
    <property type="evidence" value="ECO:0007669"/>
    <property type="project" value="TreeGrafter"/>
</dbReference>
<dbReference type="Proteomes" id="UP000886653">
    <property type="component" value="Unassembled WGS sequence"/>
</dbReference>
<evidence type="ECO:0000313" key="10">
    <source>
        <dbReference type="Proteomes" id="UP000886653"/>
    </source>
</evidence>
<dbReference type="CDD" id="cd07717">
    <property type="entry name" value="RNaseZ_ZiPD-like_MBL-fold"/>
    <property type="match status" value="1"/>
</dbReference>
<organism evidence="9 10">
    <name type="scientific">Cronartium quercuum f. sp. fusiforme G11</name>
    <dbReference type="NCBI Taxonomy" id="708437"/>
    <lineage>
        <taxon>Eukaryota</taxon>
        <taxon>Fungi</taxon>
        <taxon>Dikarya</taxon>
        <taxon>Basidiomycota</taxon>
        <taxon>Pucciniomycotina</taxon>
        <taxon>Pucciniomycetes</taxon>
        <taxon>Pucciniales</taxon>
        <taxon>Coleosporiaceae</taxon>
        <taxon>Cronartium</taxon>
    </lineage>
</organism>
<dbReference type="PANTHER" id="PTHR46018">
    <property type="entry name" value="ZINC PHOSPHODIESTERASE ELAC PROTEIN 1"/>
    <property type="match status" value="1"/>
</dbReference>
<evidence type="ECO:0000256" key="8">
    <source>
        <dbReference type="ARBA" id="ARBA00022833"/>
    </source>
</evidence>
<dbReference type="InterPro" id="IPR013471">
    <property type="entry name" value="RNase_Z/BN"/>
</dbReference>
<proteinExistence type="inferred from homology"/>
<dbReference type="AlphaFoldDB" id="A0A9P6TGC8"/>
<evidence type="ECO:0000256" key="3">
    <source>
        <dbReference type="ARBA" id="ARBA00022694"/>
    </source>
</evidence>
<evidence type="ECO:0008006" key="11">
    <source>
        <dbReference type="Google" id="ProtNLM"/>
    </source>
</evidence>
<gene>
    <name evidence="9" type="ORF">CROQUDRAFT_56941</name>
</gene>
<dbReference type="PANTHER" id="PTHR46018:SF2">
    <property type="entry name" value="ZINC PHOSPHODIESTERASE ELAC PROTEIN 1"/>
    <property type="match status" value="1"/>
</dbReference>
<dbReference type="InterPro" id="IPR036866">
    <property type="entry name" value="RibonucZ/Hydroxyglut_hydro"/>
</dbReference>
<protein>
    <recommendedName>
        <fullName evidence="11">Metallo-beta-lactamase domain-containing protein</fullName>
    </recommendedName>
</protein>
<keyword evidence="3" id="KW-0819">tRNA processing</keyword>
<keyword evidence="8" id="KW-0862">Zinc</keyword>
<dbReference type="SUPFAM" id="SSF56281">
    <property type="entry name" value="Metallo-hydrolase/oxidoreductase"/>
    <property type="match status" value="1"/>
</dbReference>
<name>A0A9P6TGC8_9BASI</name>
<keyword evidence="10" id="KW-1185">Reference proteome</keyword>
<evidence type="ECO:0000256" key="5">
    <source>
        <dbReference type="ARBA" id="ARBA00022723"/>
    </source>
</evidence>
<comment type="caution">
    <text evidence="9">The sequence shown here is derived from an EMBL/GenBank/DDBJ whole genome shotgun (WGS) entry which is preliminary data.</text>
</comment>
<evidence type="ECO:0000256" key="1">
    <source>
        <dbReference type="ARBA" id="ARBA00001947"/>
    </source>
</evidence>
<keyword evidence="4" id="KW-0540">Nuclease</keyword>
<evidence type="ECO:0000313" key="9">
    <source>
        <dbReference type="EMBL" id="KAG0151327.1"/>
    </source>
</evidence>
<dbReference type="Gene3D" id="3.60.15.10">
    <property type="entry name" value="Ribonuclease Z/Hydroxyacylglutathione hydrolase-like"/>
    <property type="match status" value="1"/>
</dbReference>
<evidence type="ECO:0000256" key="2">
    <source>
        <dbReference type="ARBA" id="ARBA00011738"/>
    </source>
</evidence>
<dbReference type="GO" id="GO:0046872">
    <property type="term" value="F:metal ion binding"/>
    <property type="evidence" value="ECO:0007669"/>
    <property type="project" value="UniProtKB-KW"/>
</dbReference>
<evidence type="ECO:0000256" key="7">
    <source>
        <dbReference type="ARBA" id="ARBA00022801"/>
    </source>
</evidence>
<dbReference type="HAMAP" id="MF_01818">
    <property type="entry name" value="RNase_Z_BN"/>
    <property type="match status" value="1"/>
</dbReference>
<keyword evidence="5" id="KW-0479">Metal-binding</keyword>
<dbReference type="GO" id="GO:0005634">
    <property type="term" value="C:nucleus"/>
    <property type="evidence" value="ECO:0007669"/>
    <property type="project" value="TreeGrafter"/>
</dbReference>
<sequence length="531" mass="60262">MSLVVFNQQAFFKPRPRPSRFLNRSLESYKLTPSQTDHLHRHRFVPRVEKRVRPTNMNRAASPPDQIELNFLGTSAGKPTTFRNPSSLAVRMDGDIWMFDCGEATTHQMMRTTLKASHVKKIFITHLHGDHILGLISFLAHIGDRIETDLMSDNEHPFSDPTSVVEIYGPSGIREFVRTNLRLTQTHSTLRVQVHELLRMSTRDRIYGPSLSQPTGSPGRLWRTEILGRDIWADEEGVWRSFVGVEETGVCVSAAPIAHRIDCVGYLLVEANRREKFDMKKLNPILQDHEEEIKQMGFRAPQAILSKLEKERQPITLSTGIKLEPPKLSIPGRRLVILGDTSDPSPILALTDPVKEPIDLLVHEATGTAVVDIDPSRISAQDTEESVSKKMRERGHSSSFMAGQFARRINARHMILNHVGGKFPSPMGCICPSEEIQKVGKQVQDSCLKATHASLWKSYEQMEEERKKKVRIELKWIRTVAEDAVKGWREGAKDGEEDREEVKVMVAHDFLQVKVPRVDLVSNFKRVSLFS</sequence>
<reference evidence="9" key="1">
    <citation type="submission" date="2013-11" db="EMBL/GenBank/DDBJ databases">
        <title>Genome sequence of the fusiform rust pathogen reveals effectors for host alternation and coevolution with pine.</title>
        <authorList>
            <consortium name="DOE Joint Genome Institute"/>
            <person name="Smith K."/>
            <person name="Pendleton A."/>
            <person name="Kubisiak T."/>
            <person name="Anderson C."/>
            <person name="Salamov A."/>
            <person name="Aerts A."/>
            <person name="Riley R."/>
            <person name="Clum A."/>
            <person name="Lindquist E."/>
            <person name="Ence D."/>
            <person name="Campbell M."/>
            <person name="Kronenberg Z."/>
            <person name="Feau N."/>
            <person name="Dhillon B."/>
            <person name="Hamelin R."/>
            <person name="Burleigh J."/>
            <person name="Smith J."/>
            <person name="Yandell M."/>
            <person name="Nelson C."/>
            <person name="Grigoriev I."/>
            <person name="Davis J."/>
        </authorList>
    </citation>
    <scope>NUCLEOTIDE SEQUENCE</scope>
    <source>
        <strain evidence="9">G11</strain>
    </source>
</reference>
<dbReference type="OrthoDB" id="527344at2759"/>
<evidence type="ECO:0000256" key="4">
    <source>
        <dbReference type="ARBA" id="ARBA00022722"/>
    </source>
</evidence>
<dbReference type="Pfam" id="PF23023">
    <property type="entry name" value="Anti-Pycsar_Apyc1"/>
    <property type="match status" value="1"/>
</dbReference>